<feature type="region of interest" description="Disordered" evidence="1">
    <location>
        <begin position="1"/>
        <end position="29"/>
    </location>
</feature>
<dbReference type="OrthoDB" id="2417614at2759"/>
<dbReference type="PANTHER" id="PTHR28094">
    <property type="entry name" value="MEIOTICALLY UP-REGULATED GENE 113 PROTEIN"/>
    <property type="match status" value="1"/>
</dbReference>
<gene>
    <name evidence="2" type="ORF">DAEQUDRAFT_807714</name>
</gene>
<accession>A0A165TUW8</accession>
<evidence type="ECO:0000256" key="1">
    <source>
        <dbReference type="SAM" id="MobiDB-lite"/>
    </source>
</evidence>
<reference evidence="2 3" key="1">
    <citation type="journal article" date="2016" name="Mol. Biol. Evol.">
        <title>Comparative Genomics of Early-Diverging Mushroom-Forming Fungi Provides Insights into the Origins of Lignocellulose Decay Capabilities.</title>
        <authorList>
            <person name="Nagy L.G."/>
            <person name="Riley R."/>
            <person name="Tritt A."/>
            <person name="Adam C."/>
            <person name="Daum C."/>
            <person name="Floudas D."/>
            <person name="Sun H."/>
            <person name="Yadav J.S."/>
            <person name="Pangilinan J."/>
            <person name="Larsson K.H."/>
            <person name="Matsuura K."/>
            <person name="Barry K."/>
            <person name="Labutti K."/>
            <person name="Kuo R."/>
            <person name="Ohm R.A."/>
            <person name="Bhattacharya S.S."/>
            <person name="Shirouzu T."/>
            <person name="Yoshinaga Y."/>
            <person name="Martin F.M."/>
            <person name="Grigoriev I.V."/>
            <person name="Hibbett D.S."/>
        </authorList>
    </citation>
    <scope>NUCLEOTIDE SEQUENCE [LARGE SCALE GENOMIC DNA]</scope>
    <source>
        <strain evidence="2 3">L-15889</strain>
    </source>
</reference>
<feature type="compositionally biased region" description="Low complexity" evidence="1">
    <location>
        <begin position="198"/>
        <end position="208"/>
    </location>
</feature>
<keyword evidence="3" id="KW-1185">Reference proteome</keyword>
<dbReference type="AlphaFoldDB" id="A0A165TUW8"/>
<protein>
    <recommendedName>
        <fullName evidence="4">DUF1766-domain-containing protein</fullName>
    </recommendedName>
</protein>
<organism evidence="2 3">
    <name type="scientific">Daedalea quercina L-15889</name>
    <dbReference type="NCBI Taxonomy" id="1314783"/>
    <lineage>
        <taxon>Eukaryota</taxon>
        <taxon>Fungi</taxon>
        <taxon>Dikarya</taxon>
        <taxon>Basidiomycota</taxon>
        <taxon>Agaricomycotina</taxon>
        <taxon>Agaricomycetes</taxon>
        <taxon>Polyporales</taxon>
        <taxon>Fomitopsis</taxon>
    </lineage>
</organism>
<dbReference type="EMBL" id="KV429034">
    <property type="protein sequence ID" value="KZT73989.1"/>
    <property type="molecule type" value="Genomic_DNA"/>
</dbReference>
<dbReference type="PANTHER" id="PTHR28094:SF1">
    <property type="entry name" value="MEIOTICALLY UP-REGULATED GENE 113 PROTEIN"/>
    <property type="match status" value="1"/>
</dbReference>
<evidence type="ECO:0000313" key="2">
    <source>
        <dbReference type="EMBL" id="KZT73989.1"/>
    </source>
</evidence>
<evidence type="ECO:0008006" key="4">
    <source>
        <dbReference type="Google" id="ProtNLM"/>
    </source>
</evidence>
<dbReference type="Proteomes" id="UP000076727">
    <property type="component" value="Unassembled WGS sequence"/>
</dbReference>
<sequence>MPFLQSILHMRRKSDAPSNTQPSKESVEDVERRIALLNLKSQPFVGGFNPAVIGGEVPYGTHPARPPTSRSMATPPHPGPPPVPPKIPSMTVTSPTDGRGLSKTMEYAMSSSDLGVPGPSRPLTDNLQRPPLEASLRPRSDPATYTRPQADRVRAAAPLPLFRDADDQPSLSVPVKASSSRVSPPALQVPISHPRGRSASSPATSPSSVLPDKVTCSGTTKANRRCKRQIARSALTLDDSLWYCRQHEPEALKEKRIRLGNGDFDEYKSFIPEYLSPNAQANLRELMRTAMSAKEEDGYLYVYQILDIGNYDPDKRIFKVGRTIKPKQRAIQWSGSCPSTEKHIVYVHPPSEDKNAMSLIAAHLTPGLPGILSHRHETLVLQELKDLERYMQYLHPRFRDGTSDFTWEDLDQEVRDRPRPVRVPCADCGKVHREIFAFERVTSGPLVGKELERIIIPIINRWANFLAIHAMKDE</sequence>
<feature type="compositionally biased region" description="Pro residues" evidence="1">
    <location>
        <begin position="75"/>
        <end position="87"/>
    </location>
</feature>
<name>A0A165TUW8_9APHY</name>
<dbReference type="InterPro" id="IPR053006">
    <property type="entry name" value="Meiosis_regulatory"/>
</dbReference>
<proteinExistence type="predicted"/>
<feature type="region of interest" description="Disordered" evidence="1">
    <location>
        <begin position="54"/>
        <end position="223"/>
    </location>
</feature>
<dbReference type="STRING" id="1314783.A0A165TUW8"/>
<evidence type="ECO:0000313" key="3">
    <source>
        <dbReference type="Proteomes" id="UP000076727"/>
    </source>
</evidence>